<keyword evidence="6" id="KW-0663">Pyridoxal phosphate</keyword>
<keyword evidence="8" id="KW-0030">Aminoacyl-tRNA synthetase</keyword>
<organism evidence="11 12">
    <name type="scientific">Kingdonia uniflora</name>
    <dbReference type="NCBI Taxonomy" id="39325"/>
    <lineage>
        <taxon>Eukaryota</taxon>
        <taxon>Viridiplantae</taxon>
        <taxon>Streptophyta</taxon>
        <taxon>Embryophyta</taxon>
        <taxon>Tracheophyta</taxon>
        <taxon>Spermatophyta</taxon>
        <taxon>Magnoliopsida</taxon>
        <taxon>Ranunculales</taxon>
        <taxon>Circaeasteraceae</taxon>
        <taxon>Kingdonia</taxon>
    </lineage>
</organism>
<dbReference type="Pfam" id="PF00464">
    <property type="entry name" value="SHMT"/>
    <property type="match status" value="1"/>
</dbReference>
<keyword evidence="5" id="KW-0067">ATP-binding</keyword>
<dbReference type="EMBL" id="JACGCM010002137">
    <property type="protein sequence ID" value="KAF6144135.1"/>
    <property type="molecule type" value="Genomic_DNA"/>
</dbReference>
<reference evidence="11 12" key="1">
    <citation type="journal article" date="2020" name="IScience">
        <title>Genome Sequencing of the Endangered Kingdonia uniflora (Circaeasteraceae, Ranunculales) Reveals Potential Mechanisms of Evolutionary Specialization.</title>
        <authorList>
            <person name="Sun Y."/>
            <person name="Deng T."/>
            <person name="Zhang A."/>
            <person name="Moore M.J."/>
            <person name="Landis J.B."/>
            <person name="Lin N."/>
            <person name="Zhang H."/>
            <person name="Zhang X."/>
            <person name="Huang J."/>
            <person name="Zhang X."/>
            <person name="Sun H."/>
            <person name="Wang H."/>
        </authorList>
    </citation>
    <scope>NUCLEOTIDE SEQUENCE [LARGE SCALE GENOMIC DNA]</scope>
    <source>
        <strain evidence="11">TB1705</strain>
        <tissue evidence="11">Leaf</tissue>
    </source>
</reference>
<dbReference type="InterPro" id="IPR049943">
    <property type="entry name" value="Ser_HO-MeTrfase-like"/>
</dbReference>
<accession>A0A7J7LN83</accession>
<dbReference type="InterPro" id="IPR015421">
    <property type="entry name" value="PyrdxlP-dep_Trfase_major"/>
</dbReference>
<evidence type="ECO:0000256" key="4">
    <source>
        <dbReference type="ARBA" id="ARBA00022741"/>
    </source>
</evidence>
<evidence type="ECO:0000256" key="7">
    <source>
        <dbReference type="ARBA" id="ARBA00022917"/>
    </source>
</evidence>
<dbReference type="GO" id="GO:0019264">
    <property type="term" value="P:glycine biosynthetic process from serine"/>
    <property type="evidence" value="ECO:0007669"/>
    <property type="project" value="TreeGrafter"/>
</dbReference>
<proteinExistence type="predicted"/>
<feature type="domain" description="Serine hydroxymethyltransferase-like" evidence="10">
    <location>
        <begin position="111"/>
        <end position="180"/>
    </location>
</feature>
<dbReference type="InterPro" id="IPR002300">
    <property type="entry name" value="aa-tRNA-synth_Ia"/>
</dbReference>
<evidence type="ECO:0000313" key="12">
    <source>
        <dbReference type="Proteomes" id="UP000541444"/>
    </source>
</evidence>
<comment type="catalytic activity">
    <reaction evidence="1">
        <text>(6R)-5,10-methylene-5,6,7,8-tetrahydrofolate + glycine + H2O = (6S)-5,6,7,8-tetrahydrofolate + L-serine</text>
        <dbReference type="Rhea" id="RHEA:15481"/>
        <dbReference type="ChEBI" id="CHEBI:15377"/>
        <dbReference type="ChEBI" id="CHEBI:15636"/>
        <dbReference type="ChEBI" id="CHEBI:33384"/>
        <dbReference type="ChEBI" id="CHEBI:57305"/>
        <dbReference type="ChEBI" id="CHEBI:57453"/>
        <dbReference type="EC" id="2.1.2.1"/>
    </reaction>
</comment>
<evidence type="ECO:0000259" key="10">
    <source>
        <dbReference type="Pfam" id="PF00464"/>
    </source>
</evidence>
<dbReference type="GO" id="GO:0035999">
    <property type="term" value="P:tetrahydrofolate interconversion"/>
    <property type="evidence" value="ECO:0007669"/>
    <property type="project" value="UniProtKB-UniPathway"/>
</dbReference>
<comment type="cofactor">
    <cofactor evidence="2">
        <name>pyridoxal 5'-phosphate</name>
        <dbReference type="ChEBI" id="CHEBI:597326"/>
    </cofactor>
</comment>
<evidence type="ECO:0000259" key="9">
    <source>
        <dbReference type="Pfam" id="PF00133"/>
    </source>
</evidence>
<dbReference type="GO" id="GO:0005524">
    <property type="term" value="F:ATP binding"/>
    <property type="evidence" value="ECO:0007669"/>
    <property type="project" value="UniProtKB-KW"/>
</dbReference>
<dbReference type="SUPFAM" id="SSF52374">
    <property type="entry name" value="Nucleotidylyl transferase"/>
    <property type="match status" value="1"/>
</dbReference>
<keyword evidence="7" id="KW-0648">Protein biosynthesis</keyword>
<dbReference type="GO" id="GO:0004812">
    <property type="term" value="F:aminoacyl-tRNA ligase activity"/>
    <property type="evidence" value="ECO:0007669"/>
    <property type="project" value="UniProtKB-KW"/>
</dbReference>
<dbReference type="GO" id="GO:0004372">
    <property type="term" value="F:glycine hydroxymethyltransferase activity"/>
    <property type="evidence" value="ECO:0007669"/>
    <property type="project" value="UniProtKB-EC"/>
</dbReference>
<dbReference type="Pfam" id="PF00133">
    <property type="entry name" value="tRNA-synt_1"/>
    <property type="match status" value="1"/>
</dbReference>
<dbReference type="PANTHER" id="PTHR11680:SF63">
    <property type="entry name" value="SERINE HYDROXYMETHYLTRANSFERASE 3, CHLOROPLASTIC"/>
    <property type="match status" value="1"/>
</dbReference>
<dbReference type="SUPFAM" id="SSF53383">
    <property type="entry name" value="PLP-dependent transferases"/>
    <property type="match status" value="1"/>
</dbReference>
<evidence type="ECO:0000256" key="8">
    <source>
        <dbReference type="ARBA" id="ARBA00023146"/>
    </source>
</evidence>
<evidence type="ECO:0000313" key="11">
    <source>
        <dbReference type="EMBL" id="KAF6144135.1"/>
    </source>
</evidence>
<comment type="caution">
    <text evidence="11">The sequence shown here is derived from an EMBL/GenBank/DDBJ whole genome shotgun (WGS) entry which is preliminary data.</text>
</comment>
<evidence type="ECO:0008006" key="13">
    <source>
        <dbReference type="Google" id="ProtNLM"/>
    </source>
</evidence>
<dbReference type="PANTHER" id="PTHR11680">
    <property type="entry name" value="SERINE HYDROXYMETHYLTRANSFERASE"/>
    <property type="match status" value="1"/>
</dbReference>
<keyword evidence="3" id="KW-0436">Ligase</keyword>
<dbReference type="OrthoDB" id="1867544at2759"/>
<evidence type="ECO:0000256" key="5">
    <source>
        <dbReference type="ARBA" id="ARBA00022840"/>
    </source>
</evidence>
<dbReference type="Gene3D" id="3.90.1150.10">
    <property type="entry name" value="Aspartate Aminotransferase, domain 1"/>
    <property type="match status" value="1"/>
</dbReference>
<protein>
    <recommendedName>
        <fullName evidence="13">Glycine hydroxymethyltransferase</fullName>
    </recommendedName>
</protein>
<dbReference type="GO" id="GO:0005739">
    <property type="term" value="C:mitochondrion"/>
    <property type="evidence" value="ECO:0007669"/>
    <property type="project" value="TreeGrafter"/>
</dbReference>
<gene>
    <name evidence="11" type="ORF">GIB67_004808</name>
</gene>
<dbReference type="GO" id="GO:0006418">
    <property type="term" value="P:tRNA aminoacylation for protein translation"/>
    <property type="evidence" value="ECO:0007669"/>
    <property type="project" value="InterPro"/>
</dbReference>
<sequence length="184" mass="20243">MIGHHVTRRFRWDCYGLPIEFEIDKKLGIKTREQVIQMGIDNYNEECMSIVKSTGCKTSLSNFEANSNYKIADAVGAFLMMNMAHISGLVAASVVVNSFEYCDIVTITTDKGGPHNHTFGGLAVCLKHAQSPEFKAYQGQVVSNCRALSSRLIELGYKLVSGRSDNHFVLVDLGPLGLDPALVK</sequence>
<keyword evidence="12" id="KW-1185">Reference proteome</keyword>
<keyword evidence="4" id="KW-0547">Nucleotide-binding</keyword>
<evidence type="ECO:0000256" key="1">
    <source>
        <dbReference type="ARBA" id="ARBA00001528"/>
    </source>
</evidence>
<dbReference type="GO" id="GO:0030170">
    <property type="term" value="F:pyridoxal phosphate binding"/>
    <property type="evidence" value="ECO:0007669"/>
    <property type="project" value="TreeGrafter"/>
</dbReference>
<dbReference type="UniPathway" id="UPA00193"/>
<feature type="domain" description="Aminoacyl-tRNA synthetase class Ia" evidence="9">
    <location>
        <begin position="1"/>
        <end position="53"/>
    </location>
</feature>
<dbReference type="Proteomes" id="UP000541444">
    <property type="component" value="Unassembled WGS sequence"/>
</dbReference>
<dbReference type="InterPro" id="IPR015424">
    <property type="entry name" value="PyrdxlP-dep_Trfase"/>
</dbReference>
<dbReference type="AlphaFoldDB" id="A0A7J7LN83"/>
<evidence type="ECO:0000256" key="3">
    <source>
        <dbReference type="ARBA" id="ARBA00022598"/>
    </source>
</evidence>
<dbReference type="InterPro" id="IPR015422">
    <property type="entry name" value="PyrdxlP-dep_Trfase_small"/>
</dbReference>
<dbReference type="Gene3D" id="3.40.640.10">
    <property type="entry name" value="Type I PLP-dependent aspartate aminotransferase-like (Major domain)"/>
    <property type="match status" value="2"/>
</dbReference>
<name>A0A7J7LN83_9MAGN</name>
<evidence type="ECO:0000256" key="2">
    <source>
        <dbReference type="ARBA" id="ARBA00001933"/>
    </source>
</evidence>
<dbReference type="InterPro" id="IPR039429">
    <property type="entry name" value="SHMT-like_dom"/>
</dbReference>
<evidence type="ECO:0000256" key="6">
    <source>
        <dbReference type="ARBA" id="ARBA00022898"/>
    </source>
</evidence>